<proteinExistence type="predicted"/>
<dbReference type="InterPro" id="IPR001647">
    <property type="entry name" value="HTH_TetR"/>
</dbReference>
<dbReference type="InterPro" id="IPR009057">
    <property type="entry name" value="Homeodomain-like_sf"/>
</dbReference>
<dbReference type="SUPFAM" id="SSF46689">
    <property type="entry name" value="Homeodomain-like"/>
    <property type="match status" value="1"/>
</dbReference>
<sequence length="231" mass="24558">MSTPEGRRYGGADADERRDRRRLDLIAAGLDLFGSDGYASASVKRVCEHAGLTQRYFYESFADRPALLAAVYEDCVEFARVATVDAAAGFVADGGGVGAVGVSSPDAPAVARAALTAFVRCLADDARRARVMLVEVVGVNPDLERLRLNAIHEWADLILTFALGEETADRTQRLAAIGLVGALTQLLVDWYTSANGEFAAPADAGPDLFDLDAILDVSVELFVAAYESLLG</sequence>
<evidence type="ECO:0000313" key="5">
    <source>
        <dbReference type="Proteomes" id="UP000602395"/>
    </source>
</evidence>
<dbReference type="PANTHER" id="PTHR30055:SF226">
    <property type="entry name" value="HTH-TYPE TRANSCRIPTIONAL REGULATOR PKSA"/>
    <property type="match status" value="1"/>
</dbReference>
<evidence type="ECO:0000259" key="3">
    <source>
        <dbReference type="PROSITE" id="PS50977"/>
    </source>
</evidence>
<dbReference type="PROSITE" id="PS50977">
    <property type="entry name" value="HTH_TETR_2"/>
    <property type="match status" value="1"/>
</dbReference>
<dbReference type="Pfam" id="PF00440">
    <property type="entry name" value="TetR_N"/>
    <property type="match status" value="1"/>
</dbReference>
<comment type="caution">
    <text evidence="4">The sequence shown here is derived from an EMBL/GenBank/DDBJ whole genome shotgun (WGS) entry which is preliminary data.</text>
</comment>
<organism evidence="4 5">
    <name type="scientific">Gordonia hankookensis</name>
    <dbReference type="NCBI Taxonomy" id="589403"/>
    <lineage>
        <taxon>Bacteria</taxon>
        <taxon>Bacillati</taxon>
        <taxon>Actinomycetota</taxon>
        <taxon>Actinomycetes</taxon>
        <taxon>Mycobacteriales</taxon>
        <taxon>Gordoniaceae</taxon>
        <taxon>Gordonia</taxon>
    </lineage>
</organism>
<feature type="domain" description="HTH tetR-type" evidence="3">
    <location>
        <begin position="19"/>
        <end position="79"/>
    </location>
</feature>
<dbReference type="RefSeq" id="WP_190267093.1">
    <property type="nucleotide sequence ID" value="NZ_BAABAD010000004.1"/>
</dbReference>
<dbReference type="EMBL" id="JACWMS010000002">
    <property type="protein sequence ID" value="MBD1320442.1"/>
    <property type="molecule type" value="Genomic_DNA"/>
</dbReference>
<evidence type="ECO:0000256" key="2">
    <source>
        <dbReference type="PROSITE-ProRule" id="PRU00335"/>
    </source>
</evidence>
<evidence type="ECO:0000256" key="1">
    <source>
        <dbReference type="ARBA" id="ARBA00023125"/>
    </source>
</evidence>
<dbReference type="InterPro" id="IPR050109">
    <property type="entry name" value="HTH-type_TetR-like_transc_reg"/>
</dbReference>
<evidence type="ECO:0000313" key="4">
    <source>
        <dbReference type="EMBL" id="MBD1320442.1"/>
    </source>
</evidence>
<protein>
    <submittedName>
        <fullName evidence="4">TetR/AcrR family transcriptional regulator</fullName>
    </submittedName>
</protein>
<name>A0ABR7WF72_9ACTN</name>
<keyword evidence="1 2" id="KW-0238">DNA-binding</keyword>
<dbReference type="Gene3D" id="1.10.357.10">
    <property type="entry name" value="Tetracycline Repressor, domain 2"/>
    <property type="match status" value="1"/>
</dbReference>
<gene>
    <name evidence="4" type="ORF">IDF66_12700</name>
</gene>
<reference evidence="4 5" key="1">
    <citation type="submission" date="2020-09" db="EMBL/GenBank/DDBJ databases">
        <title>Novel species in genus Gordonia.</title>
        <authorList>
            <person name="Zhang G."/>
        </authorList>
    </citation>
    <scope>NUCLEOTIDE SEQUENCE [LARGE SCALE GENOMIC DNA]</scope>
    <source>
        <strain evidence="4 5">ON-33</strain>
    </source>
</reference>
<accession>A0ABR7WF72</accession>
<dbReference type="Proteomes" id="UP000602395">
    <property type="component" value="Unassembled WGS sequence"/>
</dbReference>
<keyword evidence="5" id="KW-1185">Reference proteome</keyword>
<feature type="DNA-binding region" description="H-T-H motif" evidence="2">
    <location>
        <begin position="42"/>
        <end position="61"/>
    </location>
</feature>
<dbReference type="PANTHER" id="PTHR30055">
    <property type="entry name" value="HTH-TYPE TRANSCRIPTIONAL REGULATOR RUTR"/>
    <property type="match status" value="1"/>
</dbReference>